<dbReference type="AlphaFoldDB" id="A0AAJ2PWI0"/>
<sequence>MGDLERITARRSELDVFAEELAKQLQEVQAEREELLVAERVLNRLAEQDRAEAESAVAVSPAPARVAGRAVLLIPHRGEGLDEAALPGDYRKILAIVRAADGPVQVRAVRGKLEPLGAKMTKLADRGWLHKRPDGRFTAHR</sequence>
<dbReference type="EMBL" id="JARAWN010000302">
    <property type="protein sequence ID" value="MDX3134558.1"/>
    <property type="molecule type" value="Genomic_DNA"/>
</dbReference>
<accession>A0AAJ2PWI0</accession>
<gene>
    <name evidence="2" type="ORF">PV367_33300</name>
</gene>
<evidence type="ECO:0000313" key="3">
    <source>
        <dbReference type="Proteomes" id="UP001273589"/>
    </source>
</evidence>
<comment type="caution">
    <text evidence="2">The sequence shown here is derived from an EMBL/GenBank/DDBJ whole genome shotgun (WGS) entry which is preliminary data.</text>
</comment>
<reference evidence="2" key="1">
    <citation type="journal article" date="2023" name="Microb. Genom.">
        <title>Mesoterricola silvestris gen. nov., sp. nov., Mesoterricola sediminis sp. nov., Geothrix oryzae sp. nov., Geothrix edaphica sp. nov., Geothrix rubra sp. nov., and Geothrix limicola sp. nov., six novel members of Acidobacteriota isolated from soils.</title>
        <authorList>
            <person name="Weisberg A.J."/>
            <person name="Pearce E."/>
            <person name="Kramer C.G."/>
            <person name="Chang J.H."/>
            <person name="Clarke C.R."/>
        </authorList>
    </citation>
    <scope>NUCLEOTIDE SEQUENCE</scope>
    <source>
        <strain evidence="2">ND06-05F</strain>
    </source>
</reference>
<keyword evidence="1" id="KW-0175">Coiled coil</keyword>
<dbReference type="Proteomes" id="UP001273589">
    <property type="component" value="Unassembled WGS sequence"/>
</dbReference>
<evidence type="ECO:0000256" key="1">
    <source>
        <dbReference type="SAM" id="Coils"/>
    </source>
</evidence>
<name>A0AAJ2PWI0_9ACTN</name>
<dbReference type="RefSeq" id="WP_319696666.1">
    <property type="nucleotide sequence ID" value="NZ_JARAWN010000302.1"/>
</dbReference>
<evidence type="ECO:0000313" key="2">
    <source>
        <dbReference type="EMBL" id="MDX3134558.1"/>
    </source>
</evidence>
<organism evidence="2 3">
    <name type="scientific">Streptomyces europaeiscabiei</name>
    <dbReference type="NCBI Taxonomy" id="146819"/>
    <lineage>
        <taxon>Bacteria</taxon>
        <taxon>Bacillati</taxon>
        <taxon>Actinomycetota</taxon>
        <taxon>Actinomycetes</taxon>
        <taxon>Kitasatosporales</taxon>
        <taxon>Streptomycetaceae</taxon>
        <taxon>Streptomyces</taxon>
    </lineage>
</organism>
<proteinExistence type="predicted"/>
<protein>
    <submittedName>
        <fullName evidence="2">Uncharacterized protein</fullName>
    </submittedName>
</protein>
<feature type="coiled-coil region" evidence="1">
    <location>
        <begin position="14"/>
        <end position="48"/>
    </location>
</feature>